<evidence type="ECO:0000313" key="3">
    <source>
        <dbReference type="WBParaSite" id="PDA_v2.g27559.t1"/>
    </source>
</evidence>
<evidence type="ECO:0000313" key="2">
    <source>
        <dbReference type="Proteomes" id="UP000887578"/>
    </source>
</evidence>
<reference evidence="3" key="1">
    <citation type="submission" date="2022-11" db="UniProtKB">
        <authorList>
            <consortium name="WormBaseParasite"/>
        </authorList>
    </citation>
    <scope>IDENTIFICATION</scope>
</reference>
<dbReference type="InterPro" id="IPR000210">
    <property type="entry name" value="BTB/POZ_dom"/>
</dbReference>
<dbReference type="WBParaSite" id="PDA_v2.g27559.t1">
    <property type="protein sequence ID" value="PDA_v2.g27559.t1"/>
    <property type="gene ID" value="PDA_v2.g27559"/>
</dbReference>
<dbReference type="InterPro" id="IPR044714">
    <property type="entry name" value="AtSIBP1-like"/>
</dbReference>
<keyword evidence="2" id="KW-1185">Reference proteome</keyword>
<dbReference type="AlphaFoldDB" id="A0A914Q8X3"/>
<dbReference type="PANTHER" id="PTHR46672">
    <property type="entry name" value="OS08G0495500 PROTEIN-RELATED"/>
    <property type="match status" value="1"/>
</dbReference>
<dbReference type="SUPFAM" id="SSF54695">
    <property type="entry name" value="POZ domain"/>
    <property type="match status" value="1"/>
</dbReference>
<dbReference type="Proteomes" id="UP000887578">
    <property type="component" value="Unplaced"/>
</dbReference>
<protein>
    <submittedName>
        <fullName evidence="3">BTB domain-containing protein</fullName>
    </submittedName>
</protein>
<sequence>MILAARSSVFLTMFKSEVKEDKIEITDFPYEVVKFGIMRCYGINEPYNLTMENNMLLLQFFEKYNMQKFKDELESWLIGQISVLNVCDLVNTSLKAKSPKLKHYCAEYLLNCMRNSTPVPNYDSLDHEFAIQLLGKSLGARPNT</sequence>
<organism evidence="2 3">
    <name type="scientific">Panagrolaimus davidi</name>
    <dbReference type="NCBI Taxonomy" id="227884"/>
    <lineage>
        <taxon>Eukaryota</taxon>
        <taxon>Metazoa</taxon>
        <taxon>Ecdysozoa</taxon>
        <taxon>Nematoda</taxon>
        <taxon>Chromadorea</taxon>
        <taxon>Rhabditida</taxon>
        <taxon>Tylenchina</taxon>
        <taxon>Panagrolaimomorpha</taxon>
        <taxon>Panagrolaimoidea</taxon>
        <taxon>Panagrolaimidae</taxon>
        <taxon>Panagrolaimus</taxon>
    </lineage>
</organism>
<name>A0A914Q8X3_9BILA</name>
<dbReference type="InterPro" id="IPR011333">
    <property type="entry name" value="SKP1/BTB/POZ_sf"/>
</dbReference>
<evidence type="ECO:0000259" key="1">
    <source>
        <dbReference type="Pfam" id="PF00651"/>
    </source>
</evidence>
<proteinExistence type="predicted"/>
<accession>A0A914Q8X3</accession>
<feature type="domain" description="BTB" evidence="1">
    <location>
        <begin position="1"/>
        <end position="78"/>
    </location>
</feature>
<dbReference type="PANTHER" id="PTHR46672:SF1">
    <property type="entry name" value="OS08G0103600 PROTEIN"/>
    <property type="match status" value="1"/>
</dbReference>
<dbReference type="Gene3D" id="3.30.710.10">
    <property type="entry name" value="Potassium Channel Kv1.1, Chain A"/>
    <property type="match status" value="1"/>
</dbReference>
<dbReference type="Pfam" id="PF00651">
    <property type="entry name" value="BTB"/>
    <property type="match status" value="1"/>
</dbReference>